<accession>A0ABX8WWY0</accession>
<sequence>MQSKRLIDLVKQVITEDLHLNINEAGCILIEEKHKDAKCRQIVIKWKTSIPYFGFSLDLPKQEEKHDPVYPFFNPQYPDICNKNDAILFLQKSKITYVFLIEMKSGNPKGYLQQLKSAKIFVEFVLQRMQIFHKDINTQVEFRGILFSCRRTPDEGTTKKQKITFEDRNGLLISENPGNNTYYVQQFLANLDNIV</sequence>
<keyword evidence="2" id="KW-1185">Reference proteome</keyword>
<dbReference type="RefSeq" id="WP_220609009.1">
    <property type="nucleotide sequence ID" value="NZ_CP080598.1"/>
</dbReference>
<evidence type="ECO:0000313" key="1">
    <source>
        <dbReference type="EMBL" id="QYX30888.1"/>
    </source>
</evidence>
<proteinExistence type="predicted"/>
<gene>
    <name evidence="1" type="ORF">K2F26_18795</name>
</gene>
<dbReference type="Proteomes" id="UP000826540">
    <property type="component" value="Chromosome"/>
</dbReference>
<dbReference type="EMBL" id="CP080598">
    <property type="protein sequence ID" value="QYX30888.1"/>
    <property type="molecule type" value="Genomic_DNA"/>
</dbReference>
<protein>
    <submittedName>
        <fullName evidence="1">Uncharacterized protein</fullName>
    </submittedName>
</protein>
<organism evidence="1 2">
    <name type="scientific">Sphaerospermopsis torques-reginae ITEP-024</name>
    <dbReference type="NCBI Taxonomy" id="984208"/>
    <lineage>
        <taxon>Bacteria</taxon>
        <taxon>Bacillati</taxon>
        <taxon>Cyanobacteriota</taxon>
        <taxon>Cyanophyceae</taxon>
        <taxon>Nostocales</taxon>
        <taxon>Aphanizomenonaceae</taxon>
        <taxon>Sphaerospermopsis</taxon>
        <taxon>Sphaerospermopsis torques-reginae</taxon>
    </lineage>
</organism>
<reference evidence="1 2" key="1">
    <citation type="journal article" date="2022" name="J. Am. Chem. Soc.">
        <title>Biosynthesis of Guanitoxin Enables Global Environmental Detection in Freshwater Cyanobacteria.</title>
        <authorList>
            <person name="Lima S.T."/>
            <person name="Fallon T.R."/>
            <person name="Cordoza J.L."/>
            <person name="Chekan J.R."/>
            <person name="Delbaje E."/>
            <person name="Hopiavuori A.R."/>
            <person name="Alvarenga D.O."/>
            <person name="Wood S.M."/>
            <person name="Luhavaya H."/>
            <person name="Baumgartner J.T."/>
            <person name="Dorr F.A."/>
            <person name="Etchegaray A."/>
            <person name="Pinto E."/>
            <person name="McKinnie S.M.K."/>
            <person name="Fiore M.F."/>
            <person name="Moore B.S."/>
        </authorList>
    </citation>
    <scope>NUCLEOTIDE SEQUENCE [LARGE SCALE GENOMIC DNA]</scope>
    <source>
        <strain evidence="1 2">ITEP-024</strain>
    </source>
</reference>
<name>A0ABX8WWY0_9CYAN</name>
<evidence type="ECO:0000313" key="2">
    <source>
        <dbReference type="Proteomes" id="UP000826540"/>
    </source>
</evidence>